<reference evidence="1 2" key="1">
    <citation type="submission" date="2019-03" db="EMBL/GenBank/DDBJ databases">
        <title>Genomic Encyclopedia of Archaeal and Bacterial Type Strains, Phase II (KMG-II): from individual species to whole genera.</title>
        <authorList>
            <person name="Goeker M."/>
        </authorList>
    </citation>
    <scope>NUCLEOTIDE SEQUENCE [LARGE SCALE GENOMIC DNA]</scope>
    <source>
        <strain evidence="1 2">ATCC 25309</strain>
    </source>
</reference>
<dbReference type="Pfam" id="PF14022">
    <property type="entry name" value="DUF4238"/>
    <property type="match status" value="1"/>
</dbReference>
<gene>
    <name evidence="1" type="ORF">EI77_03232</name>
</gene>
<dbReference type="OrthoDB" id="199865at2"/>
<evidence type="ECO:0000313" key="2">
    <source>
        <dbReference type="Proteomes" id="UP000295662"/>
    </source>
</evidence>
<dbReference type="RefSeq" id="WP_133796259.1">
    <property type="nucleotide sequence ID" value="NZ_SOCA01000006.1"/>
</dbReference>
<dbReference type="AlphaFoldDB" id="A0A4R7RTK3"/>
<evidence type="ECO:0000313" key="1">
    <source>
        <dbReference type="EMBL" id="TDU68115.1"/>
    </source>
</evidence>
<protein>
    <submittedName>
        <fullName evidence="1">Uncharacterized protein DUF4238</fullName>
    </submittedName>
</protein>
<keyword evidence="2" id="KW-1185">Reference proteome</keyword>
<comment type="caution">
    <text evidence="1">The sequence shown here is derived from an EMBL/GenBank/DDBJ whole genome shotgun (WGS) entry which is preliminary data.</text>
</comment>
<name>A0A4R7RTK3_9BACT</name>
<dbReference type="EMBL" id="SOCA01000006">
    <property type="protein sequence ID" value="TDU68115.1"/>
    <property type="molecule type" value="Genomic_DNA"/>
</dbReference>
<organism evidence="1 2">
    <name type="scientific">Prosthecobacter fusiformis</name>
    <dbReference type="NCBI Taxonomy" id="48464"/>
    <lineage>
        <taxon>Bacteria</taxon>
        <taxon>Pseudomonadati</taxon>
        <taxon>Verrucomicrobiota</taxon>
        <taxon>Verrucomicrobiia</taxon>
        <taxon>Verrucomicrobiales</taxon>
        <taxon>Verrucomicrobiaceae</taxon>
        <taxon>Prosthecobacter</taxon>
    </lineage>
</organism>
<proteinExistence type="predicted"/>
<dbReference type="Proteomes" id="UP000295662">
    <property type="component" value="Unassembled WGS sequence"/>
</dbReference>
<sequence>MGDPKHHHFIPQFYLRRFADSREGLHQIEKIDRSRAIPTRVSKSGSKRDYHTLDWKDEAADRCTIESRLSVLESRQDKMLKALTEDSGSLESLRHELIDFVTLMFHRVPAFKRDIEKRLRDVVNSTGRMLLRAGKFPEPPESIKDLIREKGDDIFDAQISNWKLVEEMFNLASQSPISKILEAMNCSILSVEDESSFLITSDTPVVLYNANHDPKSPYGSGFAQKAVEVTIPLSSKMLLLFSHSDSPHGRLTHDLIRHFNQRMIVGAERFIYTQEVSEELLDDLQRLHRQQAGFVSSTLEHSDGALFISKTVPVTRSHLQATSEQALPKQPPTATVP</sequence>
<accession>A0A4R7RTK3</accession>
<dbReference type="InterPro" id="IPR025332">
    <property type="entry name" value="DUF4238"/>
</dbReference>